<dbReference type="AlphaFoldDB" id="A0A377JN71"/>
<dbReference type="RefSeq" id="WP_115025886.1">
    <property type="nucleotide sequence ID" value="NZ_UGHZ01000001.1"/>
</dbReference>
<dbReference type="GO" id="GO:0098797">
    <property type="term" value="C:plasma membrane protein complex"/>
    <property type="evidence" value="ECO:0007669"/>
    <property type="project" value="TreeGrafter"/>
</dbReference>
<dbReference type="Gene3D" id="3.30.1150.10">
    <property type="match status" value="1"/>
</dbReference>
<dbReference type="GO" id="GO:0015031">
    <property type="term" value="P:protein transport"/>
    <property type="evidence" value="ECO:0007669"/>
    <property type="project" value="UniProtKB-KW"/>
</dbReference>
<evidence type="ECO:0000256" key="8">
    <source>
        <dbReference type="ARBA" id="ARBA00022989"/>
    </source>
</evidence>
<keyword evidence="5" id="KW-0997">Cell inner membrane</keyword>
<dbReference type="InterPro" id="IPR037682">
    <property type="entry name" value="TonB_C"/>
</dbReference>
<dbReference type="PROSITE" id="PS52015">
    <property type="entry name" value="TONB_CTD"/>
    <property type="match status" value="1"/>
</dbReference>
<evidence type="ECO:0000256" key="4">
    <source>
        <dbReference type="ARBA" id="ARBA00022475"/>
    </source>
</evidence>
<keyword evidence="9 11" id="KW-0472">Membrane</keyword>
<evidence type="ECO:0000256" key="1">
    <source>
        <dbReference type="ARBA" id="ARBA00004383"/>
    </source>
</evidence>
<dbReference type="GO" id="GO:0030288">
    <property type="term" value="C:outer membrane-bounded periplasmic space"/>
    <property type="evidence" value="ECO:0007669"/>
    <property type="project" value="InterPro"/>
</dbReference>
<evidence type="ECO:0000256" key="6">
    <source>
        <dbReference type="ARBA" id="ARBA00022692"/>
    </source>
</evidence>
<dbReference type="Proteomes" id="UP000255335">
    <property type="component" value="Unassembled WGS sequence"/>
</dbReference>
<organism evidence="13 14">
    <name type="scientific">Helicobacter cinaedi</name>
    <dbReference type="NCBI Taxonomy" id="213"/>
    <lineage>
        <taxon>Bacteria</taxon>
        <taxon>Pseudomonadati</taxon>
        <taxon>Campylobacterota</taxon>
        <taxon>Epsilonproteobacteria</taxon>
        <taxon>Campylobacterales</taxon>
        <taxon>Helicobacteraceae</taxon>
        <taxon>Helicobacter</taxon>
    </lineage>
</organism>
<feature type="transmembrane region" description="Helical" evidence="11">
    <location>
        <begin position="20"/>
        <end position="42"/>
    </location>
</feature>
<dbReference type="PRINTS" id="PR01374">
    <property type="entry name" value="TONBPROTEIN"/>
</dbReference>
<evidence type="ECO:0000256" key="9">
    <source>
        <dbReference type="ARBA" id="ARBA00023136"/>
    </source>
</evidence>
<protein>
    <submittedName>
        <fullName evidence="13">Siderophore-mediated iron transporter</fullName>
    </submittedName>
</protein>
<feature type="region of interest" description="Disordered" evidence="10">
    <location>
        <begin position="68"/>
        <end position="124"/>
    </location>
</feature>
<feature type="domain" description="TonB C-terminal" evidence="12">
    <location>
        <begin position="140"/>
        <end position="231"/>
    </location>
</feature>
<dbReference type="GO" id="GO:0055085">
    <property type="term" value="P:transmembrane transport"/>
    <property type="evidence" value="ECO:0007669"/>
    <property type="project" value="InterPro"/>
</dbReference>
<evidence type="ECO:0000256" key="7">
    <source>
        <dbReference type="ARBA" id="ARBA00022927"/>
    </source>
</evidence>
<evidence type="ECO:0000256" key="10">
    <source>
        <dbReference type="SAM" id="MobiDB-lite"/>
    </source>
</evidence>
<proteinExistence type="inferred from homology"/>
<gene>
    <name evidence="13" type="ORF">NCTC12221_00557</name>
</gene>
<accession>A0A377JN71</accession>
<dbReference type="Pfam" id="PF03544">
    <property type="entry name" value="TonB_C"/>
    <property type="match status" value="1"/>
</dbReference>
<keyword evidence="4" id="KW-1003">Cell membrane</keyword>
<evidence type="ECO:0000256" key="3">
    <source>
        <dbReference type="ARBA" id="ARBA00022448"/>
    </source>
</evidence>
<dbReference type="InterPro" id="IPR051045">
    <property type="entry name" value="TonB-dependent_transducer"/>
</dbReference>
<sequence>MKTSAFQQNPNSNATKSSLFTPAFLGFAISFVLHIGLVVWLFGAFHNVELQQNGDNITTIALATFQTPSNQENVEKPKPTPTHPHKKQIQKEIVKEQGKLAKQEETSPPPTPAPKAKPDEKAEEGEIIQTLSYRNGDEDETFSQIKRAIDRKNKYPNMARKRGLEGEVIVEFVIYKDGKVANIRIIKPCPHDPFNVAAMNAIKKAQGDFPTLSVTTKIELPIVYELKTDRI</sequence>
<comment type="similarity">
    <text evidence="2">Belongs to the TonB family.</text>
</comment>
<dbReference type="InterPro" id="IPR006260">
    <property type="entry name" value="TonB/TolA_C"/>
</dbReference>
<evidence type="ECO:0000313" key="14">
    <source>
        <dbReference type="Proteomes" id="UP000255335"/>
    </source>
</evidence>
<keyword evidence="3" id="KW-0813">Transport</keyword>
<evidence type="ECO:0000256" key="2">
    <source>
        <dbReference type="ARBA" id="ARBA00006555"/>
    </source>
</evidence>
<name>A0A377JN71_9HELI</name>
<dbReference type="InterPro" id="IPR003538">
    <property type="entry name" value="TonB"/>
</dbReference>
<dbReference type="GO" id="GO:0015891">
    <property type="term" value="P:siderophore transport"/>
    <property type="evidence" value="ECO:0007669"/>
    <property type="project" value="InterPro"/>
</dbReference>
<keyword evidence="7" id="KW-0653">Protein transport</keyword>
<evidence type="ECO:0000256" key="11">
    <source>
        <dbReference type="SAM" id="Phobius"/>
    </source>
</evidence>
<dbReference type="SUPFAM" id="SSF74653">
    <property type="entry name" value="TolA/TonB C-terminal domain"/>
    <property type="match status" value="1"/>
</dbReference>
<evidence type="ECO:0000256" key="5">
    <source>
        <dbReference type="ARBA" id="ARBA00022519"/>
    </source>
</evidence>
<evidence type="ECO:0000313" key="13">
    <source>
        <dbReference type="EMBL" id="STP09127.1"/>
    </source>
</evidence>
<feature type="compositionally biased region" description="Basic and acidic residues" evidence="10">
    <location>
        <begin position="89"/>
        <end position="105"/>
    </location>
</feature>
<keyword evidence="6 11" id="KW-0812">Transmembrane</keyword>
<reference evidence="13 14" key="1">
    <citation type="submission" date="2018-06" db="EMBL/GenBank/DDBJ databases">
        <authorList>
            <consortium name="Pathogen Informatics"/>
            <person name="Doyle S."/>
        </authorList>
    </citation>
    <scope>NUCLEOTIDE SEQUENCE [LARGE SCALE GENOMIC DNA]</scope>
    <source>
        <strain evidence="13 14">NCTC12221</strain>
    </source>
</reference>
<evidence type="ECO:0000259" key="12">
    <source>
        <dbReference type="PROSITE" id="PS52015"/>
    </source>
</evidence>
<keyword evidence="8 11" id="KW-1133">Transmembrane helix</keyword>
<dbReference type="PANTHER" id="PTHR33446:SF2">
    <property type="entry name" value="PROTEIN TONB"/>
    <property type="match status" value="1"/>
</dbReference>
<dbReference type="EMBL" id="UGHZ01000001">
    <property type="protein sequence ID" value="STP09127.1"/>
    <property type="molecule type" value="Genomic_DNA"/>
</dbReference>
<comment type="subcellular location">
    <subcellularLocation>
        <location evidence="1">Cell inner membrane</location>
        <topology evidence="1">Single-pass membrane protein</topology>
        <orientation evidence="1">Periplasmic side</orientation>
    </subcellularLocation>
</comment>
<dbReference type="GO" id="GO:0031992">
    <property type="term" value="F:energy transducer activity"/>
    <property type="evidence" value="ECO:0007669"/>
    <property type="project" value="InterPro"/>
</dbReference>
<dbReference type="NCBIfam" id="TIGR01352">
    <property type="entry name" value="tonB_Cterm"/>
    <property type="match status" value="1"/>
</dbReference>
<dbReference type="PANTHER" id="PTHR33446">
    <property type="entry name" value="PROTEIN TONB-RELATED"/>
    <property type="match status" value="1"/>
</dbReference>